<evidence type="ECO:0000313" key="1">
    <source>
        <dbReference type="EMBL" id="KAG5623294.1"/>
    </source>
</evidence>
<reference evidence="1 2" key="1">
    <citation type="submission" date="2020-09" db="EMBL/GenBank/DDBJ databases">
        <title>De no assembly of potato wild relative species, Solanum commersonii.</title>
        <authorList>
            <person name="Cho K."/>
        </authorList>
    </citation>
    <scope>NUCLEOTIDE SEQUENCE [LARGE SCALE GENOMIC DNA]</scope>
    <source>
        <strain evidence="1">LZ3.2</strain>
        <tissue evidence="1">Leaf</tissue>
    </source>
</reference>
<proteinExistence type="predicted"/>
<dbReference type="AlphaFoldDB" id="A0A9J6AF45"/>
<keyword evidence="2" id="KW-1185">Reference proteome</keyword>
<name>A0A9J6AF45_SOLCO</name>
<gene>
    <name evidence="1" type="ORF">H5410_008512</name>
</gene>
<accession>A0A9J6AF45</accession>
<dbReference type="EMBL" id="JACXVP010000002">
    <property type="protein sequence ID" value="KAG5623294.1"/>
    <property type="molecule type" value="Genomic_DNA"/>
</dbReference>
<comment type="caution">
    <text evidence="1">The sequence shown here is derived from an EMBL/GenBank/DDBJ whole genome shotgun (WGS) entry which is preliminary data.</text>
</comment>
<evidence type="ECO:0000313" key="2">
    <source>
        <dbReference type="Proteomes" id="UP000824120"/>
    </source>
</evidence>
<dbReference type="Proteomes" id="UP000824120">
    <property type="component" value="Chromosome 2"/>
</dbReference>
<organism evidence="1 2">
    <name type="scientific">Solanum commersonii</name>
    <name type="common">Commerson's wild potato</name>
    <name type="synonym">Commerson's nightshade</name>
    <dbReference type="NCBI Taxonomy" id="4109"/>
    <lineage>
        <taxon>Eukaryota</taxon>
        <taxon>Viridiplantae</taxon>
        <taxon>Streptophyta</taxon>
        <taxon>Embryophyta</taxon>
        <taxon>Tracheophyta</taxon>
        <taxon>Spermatophyta</taxon>
        <taxon>Magnoliopsida</taxon>
        <taxon>eudicotyledons</taxon>
        <taxon>Gunneridae</taxon>
        <taxon>Pentapetalae</taxon>
        <taxon>asterids</taxon>
        <taxon>lamiids</taxon>
        <taxon>Solanales</taxon>
        <taxon>Solanaceae</taxon>
        <taxon>Solanoideae</taxon>
        <taxon>Solaneae</taxon>
        <taxon>Solanum</taxon>
    </lineage>
</organism>
<sequence length="73" mass="8525">MNRLIGLPLAACSRSPHVLPRPVLVIIPQICYYYSTTGFGFEPLWLRSRFVTERFTSQCGTFRREFEFNRAPI</sequence>
<protein>
    <submittedName>
        <fullName evidence="1">Uncharacterized protein</fullName>
    </submittedName>
</protein>